<sequence length="43" mass="4418">MADVQGKIATGTPVPSWCPMGTGLAAMAAIVALAGWLFSKREL</sequence>
<keyword evidence="3" id="KW-1185">Reference proteome</keyword>
<keyword evidence="1" id="KW-0812">Transmembrane</keyword>
<keyword evidence="1" id="KW-0472">Membrane</keyword>
<evidence type="ECO:0000256" key="1">
    <source>
        <dbReference type="SAM" id="Phobius"/>
    </source>
</evidence>
<keyword evidence="1" id="KW-1133">Transmembrane helix</keyword>
<name>A0ABP2K3L0_9ACTN</name>
<evidence type="ECO:0000313" key="2">
    <source>
        <dbReference type="EMBL" id="EFS91390.1"/>
    </source>
</evidence>
<organism evidence="2 3">
    <name type="scientific">Cutibacterium modestum HL044PA1</name>
    <dbReference type="NCBI Taxonomy" id="765109"/>
    <lineage>
        <taxon>Bacteria</taxon>
        <taxon>Bacillati</taxon>
        <taxon>Actinomycetota</taxon>
        <taxon>Actinomycetes</taxon>
        <taxon>Propionibacteriales</taxon>
        <taxon>Propionibacteriaceae</taxon>
        <taxon>Cutibacterium</taxon>
        <taxon>Cutibacterium modestum</taxon>
    </lineage>
</organism>
<dbReference type="Proteomes" id="UP000003179">
    <property type="component" value="Unassembled WGS sequence"/>
</dbReference>
<proteinExistence type="predicted"/>
<gene>
    <name evidence="2" type="ORF">HMPREF9607_02683</name>
</gene>
<feature type="transmembrane region" description="Helical" evidence="1">
    <location>
        <begin position="20"/>
        <end position="38"/>
    </location>
</feature>
<evidence type="ECO:0000313" key="3">
    <source>
        <dbReference type="Proteomes" id="UP000003179"/>
    </source>
</evidence>
<reference evidence="2" key="1">
    <citation type="submission" date="2010-08" db="EMBL/GenBank/DDBJ databases">
        <authorList>
            <person name="Weinstock G."/>
            <person name="Sodergren E."/>
            <person name="Clifton S."/>
            <person name="Fulton L."/>
            <person name="Fulton B."/>
            <person name="Courtney L."/>
            <person name="Fronick C."/>
            <person name="Harrison M."/>
            <person name="Strong C."/>
            <person name="Farmer C."/>
            <person name="Delahaunty K."/>
            <person name="Markovic C."/>
            <person name="Hall O."/>
            <person name="Minx P."/>
            <person name="Tomlinson C."/>
            <person name="Mitreva M."/>
            <person name="Hou S."/>
            <person name="Chen J."/>
            <person name="Wollam A."/>
            <person name="Pepin K.H."/>
            <person name="Johnson M."/>
            <person name="Bhonagiri V."/>
            <person name="Zhang X."/>
            <person name="Suruliraj S."/>
            <person name="Warren W."/>
            <person name="Chinwalla A."/>
            <person name="Mardis E.R."/>
            <person name="Wilson R.K."/>
        </authorList>
    </citation>
    <scope>NUCLEOTIDE SEQUENCE [LARGE SCALE GENOMIC DNA]</scope>
    <source>
        <strain evidence="2">HL044PA1</strain>
    </source>
</reference>
<comment type="caution">
    <text evidence="2">The sequence shown here is derived from an EMBL/GenBank/DDBJ whole genome shotgun (WGS) entry which is preliminary data.</text>
</comment>
<evidence type="ECO:0008006" key="4">
    <source>
        <dbReference type="Google" id="ProtNLM"/>
    </source>
</evidence>
<accession>A0ABP2K3L0</accession>
<dbReference type="EMBL" id="ADZU01000041">
    <property type="protein sequence ID" value="EFS91390.1"/>
    <property type="molecule type" value="Genomic_DNA"/>
</dbReference>
<protein>
    <recommendedName>
        <fullName evidence="4">LPXTG-motif cell wall anchor domain protein</fullName>
    </recommendedName>
</protein>